<dbReference type="PANTHER" id="PTHR36836:SF1">
    <property type="entry name" value="COLANIC ACID BIOSYNTHESIS PROTEIN WCAK"/>
    <property type="match status" value="1"/>
</dbReference>
<dbReference type="InterPro" id="IPR007345">
    <property type="entry name" value="Polysacch_pyruvyl_Trfase"/>
</dbReference>
<accession>A0A6M0RNN5</accession>
<gene>
    <name evidence="2" type="ORF">DXZ20_17280</name>
</gene>
<dbReference type="Pfam" id="PF04230">
    <property type="entry name" value="PS_pyruv_trans"/>
    <property type="match status" value="1"/>
</dbReference>
<evidence type="ECO:0000313" key="2">
    <source>
        <dbReference type="EMBL" id="NEZ57393.1"/>
    </source>
</evidence>
<dbReference type="EMBL" id="QXHD01000004">
    <property type="protein sequence ID" value="NEZ57393.1"/>
    <property type="molecule type" value="Genomic_DNA"/>
</dbReference>
<feature type="domain" description="Polysaccharide pyruvyl transferase" evidence="1">
    <location>
        <begin position="19"/>
        <end position="335"/>
    </location>
</feature>
<keyword evidence="3" id="KW-1185">Reference proteome</keyword>
<dbReference type="RefSeq" id="WP_163699474.1">
    <property type="nucleotide sequence ID" value="NZ_QXHD01000004.1"/>
</dbReference>
<protein>
    <recommendedName>
        <fullName evidence="1">Polysaccharide pyruvyl transferase domain-containing protein</fullName>
    </recommendedName>
</protein>
<name>A0A6M0RNN5_9CYAN</name>
<comment type="caution">
    <text evidence="2">The sequence shown here is derived from an EMBL/GenBank/DDBJ whole genome shotgun (WGS) entry which is preliminary data.</text>
</comment>
<evidence type="ECO:0000313" key="3">
    <source>
        <dbReference type="Proteomes" id="UP000481033"/>
    </source>
</evidence>
<evidence type="ECO:0000259" key="1">
    <source>
        <dbReference type="Pfam" id="PF04230"/>
    </source>
</evidence>
<sequence>MVFWKRHRLLICGFYGHHNLGDEAMLVGMLCLLKRCLGPDYLHRVTVYSNDPDDTAKQHGVATLRNQFPRRRREQWIKWAEHTLALWQHDFFILGGGDLLRDSPDREVATVWLGPLQRAMALGCQTIVLGISVGEVWKTQTQEAIVKTLNQVTLIAVRDQQSQKQLQQMGVIRPIHVISDLALQITSTQSLSRSQTALSQSASNGSALNIGISIRSLVGRSSELDADVEQSFYREMAKIIDYLIGTQGATVSLLPFQTHTPSDRAQRRPQDNDEDAIATVLTQCQQRQQVNVYEAFDSVEQAINTLQSFDLVIGTRLHSLILAAGLGIPILAAVYDKKVSGFMTEIDQQLNSIAVQQFTLERVKPRLEKLLTHQPENRLKLVKAVEDYRQTMEPVADKLCQLLGS</sequence>
<proteinExistence type="predicted"/>
<dbReference type="AlphaFoldDB" id="A0A6M0RNN5"/>
<reference evidence="2 3" key="1">
    <citation type="journal article" date="2020" name="Microb. Ecol.">
        <title>Ecogenomics of the Marine Benthic Filamentous Cyanobacterium Adonisia.</title>
        <authorList>
            <person name="Walter J.M."/>
            <person name="Coutinho F.H."/>
            <person name="Leomil L."/>
            <person name="Hargreaves P.I."/>
            <person name="Campeao M.E."/>
            <person name="Vieira V.V."/>
            <person name="Silva B.S."/>
            <person name="Fistarol G.O."/>
            <person name="Salomon P.S."/>
            <person name="Sawabe T."/>
            <person name="Mino S."/>
            <person name="Hosokawa M."/>
            <person name="Miyashita H."/>
            <person name="Maruyama F."/>
            <person name="van Verk M.C."/>
            <person name="Dutilh B.E."/>
            <person name="Thompson C.C."/>
            <person name="Thompson F.L."/>
        </authorList>
    </citation>
    <scope>NUCLEOTIDE SEQUENCE [LARGE SCALE GENOMIC DNA]</scope>
    <source>
        <strain evidence="2 3">CCMR0081</strain>
    </source>
</reference>
<organism evidence="2 3">
    <name type="scientific">Adonisia turfae CCMR0081</name>
    <dbReference type="NCBI Taxonomy" id="2292702"/>
    <lineage>
        <taxon>Bacteria</taxon>
        <taxon>Bacillati</taxon>
        <taxon>Cyanobacteriota</taxon>
        <taxon>Adonisia</taxon>
        <taxon>Adonisia turfae</taxon>
    </lineage>
</organism>
<dbReference type="Proteomes" id="UP000481033">
    <property type="component" value="Unassembled WGS sequence"/>
</dbReference>
<dbReference type="PANTHER" id="PTHR36836">
    <property type="entry name" value="COLANIC ACID BIOSYNTHESIS PROTEIN WCAK"/>
    <property type="match status" value="1"/>
</dbReference>